<dbReference type="EMBL" id="JAVXUO010001742">
    <property type="protein sequence ID" value="KAK2979524.1"/>
    <property type="molecule type" value="Genomic_DNA"/>
</dbReference>
<proteinExistence type="predicted"/>
<gene>
    <name evidence="2" type="ORF">RJ640_015125</name>
</gene>
<protein>
    <recommendedName>
        <fullName evidence="1">DUF8040 domain-containing protein</fullName>
    </recommendedName>
</protein>
<reference evidence="2" key="1">
    <citation type="submission" date="2022-12" db="EMBL/GenBank/DDBJ databases">
        <title>Draft genome assemblies for two species of Escallonia (Escalloniales).</title>
        <authorList>
            <person name="Chanderbali A."/>
            <person name="Dervinis C."/>
            <person name="Anghel I."/>
            <person name="Soltis D."/>
            <person name="Soltis P."/>
            <person name="Zapata F."/>
        </authorList>
    </citation>
    <scope>NUCLEOTIDE SEQUENCE</scope>
    <source>
        <strain evidence="2">UCBG92.1500</strain>
        <tissue evidence="2">Leaf</tissue>
    </source>
</reference>
<evidence type="ECO:0000259" key="1">
    <source>
        <dbReference type="Pfam" id="PF26138"/>
    </source>
</evidence>
<evidence type="ECO:0000313" key="3">
    <source>
        <dbReference type="Proteomes" id="UP001187471"/>
    </source>
</evidence>
<dbReference type="InterPro" id="IPR058353">
    <property type="entry name" value="DUF8040"/>
</dbReference>
<evidence type="ECO:0000313" key="2">
    <source>
        <dbReference type="EMBL" id="KAK2979524.1"/>
    </source>
</evidence>
<comment type="caution">
    <text evidence="2">The sequence shown here is derived from an EMBL/GenBank/DDBJ whole genome shotgun (WGS) entry which is preliminary data.</text>
</comment>
<dbReference type="Proteomes" id="UP001187471">
    <property type="component" value="Unassembled WGS sequence"/>
</dbReference>
<accession>A0AA88R776</accession>
<dbReference type="AlphaFoldDB" id="A0AA88R776"/>
<dbReference type="Pfam" id="PF26138">
    <property type="entry name" value="DUF8040"/>
    <property type="match status" value="1"/>
</dbReference>
<feature type="domain" description="DUF8040" evidence="1">
    <location>
        <begin position="8"/>
        <end position="68"/>
    </location>
</feature>
<sequence>MHQINFNENTRDIIRMGPDAFGRLVRILRGTGRLTDNAYSYVEEQVAKSLYILEHNERNRSIGFFFQSISFSSNPIELKSLQKFGITVDSFLILRVYVKVWVYRTISRNTIPFEGILAASPGNAKRDI</sequence>
<organism evidence="2 3">
    <name type="scientific">Escallonia rubra</name>
    <dbReference type="NCBI Taxonomy" id="112253"/>
    <lineage>
        <taxon>Eukaryota</taxon>
        <taxon>Viridiplantae</taxon>
        <taxon>Streptophyta</taxon>
        <taxon>Embryophyta</taxon>
        <taxon>Tracheophyta</taxon>
        <taxon>Spermatophyta</taxon>
        <taxon>Magnoliopsida</taxon>
        <taxon>eudicotyledons</taxon>
        <taxon>Gunneridae</taxon>
        <taxon>Pentapetalae</taxon>
        <taxon>asterids</taxon>
        <taxon>campanulids</taxon>
        <taxon>Escalloniales</taxon>
        <taxon>Escalloniaceae</taxon>
        <taxon>Escallonia</taxon>
    </lineage>
</organism>
<name>A0AA88R776_9ASTE</name>
<keyword evidence="3" id="KW-1185">Reference proteome</keyword>